<evidence type="ECO:0000256" key="14">
    <source>
        <dbReference type="SAM" id="MobiDB-lite"/>
    </source>
</evidence>
<dbReference type="Gene3D" id="3.40.50.300">
    <property type="entry name" value="P-loop containing nucleotide triphosphate hydrolases"/>
    <property type="match status" value="1"/>
</dbReference>
<dbReference type="Pfam" id="PF00628">
    <property type="entry name" value="PHD"/>
    <property type="match status" value="1"/>
</dbReference>
<comment type="caution">
    <text evidence="17">The sequence shown here is derived from an EMBL/GenBank/DDBJ whole genome shotgun (WGS) entry which is preliminary data.</text>
</comment>
<dbReference type="InterPro" id="IPR027417">
    <property type="entry name" value="P-loop_NTPase"/>
</dbReference>
<dbReference type="InterPro" id="IPR050311">
    <property type="entry name" value="ORC1/CDC6"/>
</dbReference>
<feature type="domain" description="BAH" evidence="16">
    <location>
        <begin position="124"/>
        <end position="248"/>
    </location>
</feature>
<dbReference type="InterPro" id="IPR013083">
    <property type="entry name" value="Znf_RING/FYVE/PHD"/>
</dbReference>
<evidence type="ECO:0000259" key="16">
    <source>
        <dbReference type="PROSITE" id="PS51038"/>
    </source>
</evidence>
<feature type="compositionally biased region" description="Basic residues" evidence="14">
    <location>
        <begin position="281"/>
        <end position="290"/>
    </location>
</feature>
<dbReference type="GO" id="GO:0005524">
    <property type="term" value="F:ATP binding"/>
    <property type="evidence" value="ECO:0007669"/>
    <property type="project" value="UniProtKB-KW"/>
</dbReference>
<dbReference type="SMART" id="SM00382">
    <property type="entry name" value="AAA"/>
    <property type="match status" value="1"/>
</dbReference>
<dbReference type="InterPro" id="IPR001025">
    <property type="entry name" value="BAH_dom"/>
</dbReference>
<dbReference type="PANTHER" id="PTHR10763">
    <property type="entry name" value="CELL DIVISION CONTROL PROTEIN 6-RELATED"/>
    <property type="match status" value="1"/>
</dbReference>
<keyword evidence="4" id="KW-0479">Metal-binding</keyword>
<evidence type="ECO:0000256" key="7">
    <source>
        <dbReference type="ARBA" id="ARBA00022833"/>
    </source>
</evidence>
<keyword evidence="7" id="KW-0862">Zinc</keyword>
<dbReference type="GO" id="GO:0008270">
    <property type="term" value="F:zinc ion binding"/>
    <property type="evidence" value="ECO:0007669"/>
    <property type="project" value="UniProtKB-KW"/>
</dbReference>
<dbReference type="PANTHER" id="PTHR10763:SF23">
    <property type="entry name" value="ORIGIN RECOGNITION COMPLEX SUBUNIT 1"/>
    <property type="match status" value="1"/>
</dbReference>
<dbReference type="Pfam" id="PF22606">
    <property type="entry name" value="Cdc6-ORC-like_ATPase_lid"/>
    <property type="match status" value="1"/>
</dbReference>
<dbReference type="GO" id="GO:0003682">
    <property type="term" value="F:chromatin binding"/>
    <property type="evidence" value="ECO:0007669"/>
    <property type="project" value="InterPro"/>
</dbReference>
<dbReference type="SUPFAM" id="SSF52540">
    <property type="entry name" value="P-loop containing nucleoside triphosphate hydrolases"/>
    <property type="match status" value="1"/>
</dbReference>
<evidence type="ECO:0000256" key="4">
    <source>
        <dbReference type="ARBA" id="ARBA00022723"/>
    </source>
</evidence>
<dbReference type="AlphaFoldDB" id="A0AAV1I9U4"/>
<protein>
    <recommendedName>
        <fullName evidence="13">Origin recognition complex subunit 1</fullName>
    </recommendedName>
</protein>
<dbReference type="PROSITE" id="PS01359">
    <property type="entry name" value="ZF_PHD_1"/>
    <property type="match status" value="1"/>
</dbReference>
<dbReference type="EMBL" id="CAUYUE010000009">
    <property type="protein sequence ID" value="CAK0783872.1"/>
    <property type="molecule type" value="Genomic_DNA"/>
</dbReference>
<evidence type="ECO:0000259" key="15">
    <source>
        <dbReference type="PROSITE" id="PS50016"/>
    </source>
</evidence>
<keyword evidence="5 13" id="KW-0547">Nucleotide-binding</keyword>
<keyword evidence="18" id="KW-1185">Reference proteome</keyword>
<evidence type="ECO:0000256" key="12">
    <source>
        <dbReference type="PROSITE-ProRule" id="PRU00146"/>
    </source>
</evidence>
<reference evidence="17 18" key="1">
    <citation type="submission" date="2023-10" db="EMBL/GenBank/DDBJ databases">
        <authorList>
            <person name="Maclean D."/>
            <person name="Macfadyen A."/>
        </authorList>
    </citation>
    <scope>NUCLEOTIDE SEQUENCE [LARGE SCALE GENOMIC DNA]</scope>
</reference>
<keyword evidence="6 12" id="KW-0863">Zinc-finger</keyword>
<dbReference type="FunFam" id="3.40.50.300:FF:000199">
    <property type="entry name" value="Origin recognition complex subunit 1"/>
    <property type="match status" value="1"/>
</dbReference>
<dbReference type="PROSITE" id="PS51038">
    <property type="entry name" value="BAH"/>
    <property type="match status" value="1"/>
</dbReference>
<dbReference type="SUPFAM" id="SSF57903">
    <property type="entry name" value="FYVE/PHD zinc finger"/>
    <property type="match status" value="1"/>
</dbReference>
<comment type="function">
    <text evidence="13">Component of the origin recognition complex (ORC) that binds origins of replication. DNA-binding is ATP-dependent, however specific DNA sequences that define origins of replication have not been identified so far. ORC is required to assemble the pre-replication complex necessary to initiate DNA replication.</text>
</comment>
<proteinExistence type="inferred from homology"/>
<feature type="region of interest" description="Disordered" evidence="14">
    <location>
        <begin position="252"/>
        <end position="293"/>
    </location>
</feature>
<sequence length="727" mass="80038">MPELMAMPERLMLQQASTAVPKEPQSSSKVCAQPTATKAQRRFLTSCEVDGEVFRVGDSAYALEEGQTYKDFEDERELCELCGKVDKQAKGRRGQAIPLLECGKCLRGFHSSCLAPPLSSIPEGEWLCADCVAGRPAASRHAPRNPRLLFQAARLGMVRIEKLWEIGGTARFSGRWYCRPEDTETGRQEHHTARDVFLTELRAEEELDCLLRPVAVCAPSELDQQPQGDVFVCDHQYHTGCAVFRELDAPHEDRGDPLLLDEGGSQSESEEPAFSPTASSKHARGGRRRCLQGGDDWQTGRKKQIVALGAAEAPAGCRARAMTPLEGARAALALTAAPRSMPCREQERAEILRFVEEAVAAGEECLGQCLYVAGVPGTGKTATLHEVMRQMRAQMEAGQAGSFRYVEINALRLASPQHAYVHLYRALTGKHASPAAAAEHLEKLFSEGGNGDSRRVTVLLVDEMDLLITKKQQVLYNLCEWPSRRGSRLAVIGIANTLDLPERLMPRIASRLGSRRVVFQPYRREQLQAIVRRRLSDAGVTDTFDENAIKYAASKVAAVSGDVRRALELCRKAAEIAEEQQHSSAATAVPTGAERTKHGNVTMGHVDAAVTEMFRAVHMQLLGNTCRLEKLLLAALVMETRATGRQDAVLGKVQQRLRFMCEARQEPIPHIGDVVSAAARLGAKRLALCDPASLRLRMQLALNVDVDDVVHKLRNDQTIPWLAQMNL</sequence>
<evidence type="ECO:0000313" key="17">
    <source>
        <dbReference type="EMBL" id="CAK0783872.1"/>
    </source>
</evidence>
<evidence type="ECO:0000256" key="8">
    <source>
        <dbReference type="ARBA" id="ARBA00022840"/>
    </source>
</evidence>
<gene>
    <name evidence="17" type="ORF">CVIRNUC_007072</name>
</gene>
<dbReference type="Pfam" id="PF00004">
    <property type="entry name" value="AAA"/>
    <property type="match status" value="1"/>
</dbReference>
<evidence type="ECO:0000256" key="1">
    <source>
        <dbReference type="ARBA" id="ARBA00004123"/>
    </source>
</evidence>
<dbReference type="InterPro" id="IPR003959">
    <property type="entry name" value="ATPase_AAA_core"/>
</dbReference>
<evidence type="ECO:0000256" key="2">
    <source>
        <dbReference type="ARBA" id="ARBA00008398"/>
    </source>
</evidence>
<dbReference type="CDD" id="cd00009">
    <property type="entry name" value="AAA"/>
    <property type="match status" value="1"/>
</dbReference>
<dbReference type="PROSITE" id="PS50016">
    <property type="entry name" value="ZF_PHD_2"/>
    <property type="match status" value="1"/>
</dbReference>
<dbReference type="Gene3D" id="2.30.30.490">
    <property type="match status" value="1"/>
</dbReference>
<keyword evidence="3 13" id="KW-0235">DNA replication</keyword>
<comment type="subcellular location">
    <subcellularLocation>
        <location evidence="1 13">Nucleus</location>
    </subcellularLocation>
</comment>
<accession>A0AAV1I9U4</accession>
<name>A0AAV1I9U4_9CHLO</name>
<evidence type="ECO:0000256" key="3">
    <source>
        <dbReference type="ARBA" id="ARBA00022705"/>
    </source>
</evidence>
<keyword evidence="11 13" id="KW-0539">Nucleus</keyword>
<evidence type="ECO:0000256" key="9">
    <source>
        <dbReference type="ARBA" id="ARBA00022842"/>
    </source>
</evidence>
<dbReference type="SMART" id="SM00249">
    <property type="entry name" value="PHD"/>
    <property type="match status" value="1"/>
</dbReference>
<dbReference type="GO" id="GO:0003688">
    <property type="term" value="F:DNA replication origin binding"/>
    <property type="evidence" value="ECO:0007669"/>
    <property type="project" value="TreeGrafter"/>
</dbReference>
<evidence type="ECO:0000256" key="10">
    <source>
        <dbReference type="ARBA" id="ARBA00023125"/>
    </source>
</evidence>
<dbReference type="InterPro" id="IPR043151">
    <property type="entry name" value="BAH_sf"/>
</dbReference>
<comment type="similarity">
    <text evidence="2 13">Belongs to the ORC1 family.</text>
</comment>
<dbReference type="Gene3D" id="1.10.8.60">
    <property type="match status" value="1"/>
</dbReference>
<keyword evidence="10 13" id="KW-0238">DNA-binding</keyword>
<comment type="subunit">
    <text evidence="13">Component of the origin recognition complex (ORC) composed of at least ORC1, ORC2, ORC3, ORC4, ORC5 and ORC6. ORC is regulated in a cell-cycle and development dependent manner. It is sequentially assembled at the exit from anaphase of mitosis and disassembled as cells enter S phase. Binds unmodified and methylated histone H3.</text>
</comment>
<dbReference type="InterPro" id="IPR054425">
    <property type="entry name" value="Cdc6_ORC1-like_ATPase_lid"/>
</dbReference>
<evidence type="ECO:0000313" key="18">
    <source>
        <dbReference type="Proteomes" id="UP001314263"/>
    </source>
</evidence>
<dbReference type="GO" id="GO:0006270">
    <property type="term" value="P:DNA replication initiation"/>
    <property type="evidence" value="ECO:0007669"/>
    <property type="project" value="TreeGrafter"/>
</dbReference>
<dbReference type="GO" id="GO:0016887">
    <property type="term" value="F:ATP hydrolysis activity"/>
    <property type="evidence" value="ECO:0007669"/>
    <property type="project" value="InterPro"/>
</dbReference>
<dbReference type="InterPro" id="IPR011011">
    <property type="entry name" value="Znf_FYVE_PHD"/>
</dbReference>
<evidence type="ECO:0000256" key="6">
    <source>
        <dbReference type="ARBA" id="ARBA00022771"/>
    </source>
</evidence>
<organism evidence="17 18">
    <name type="scientific">Coccomyxa viridis</name>
    <dbReference type="NCBI Taxonomy" id="1274662"/>
    <lineage>
        <taxon>Eukaryota</taxon>
        <taxon>Viridiplantae</taxon>
        <taxon>Chlorophyta</taxon>
        <taxon>core chlorophytes</taxon>
        <taxon>Trebouxiophyceae</taxon>
        <taxon>Trebouxiophyceae incertae sedis</taxon>
        <taxon>Coccomyxaceae</taxon>
        <taxon>Coccomyxa</taxon>
    </lineage>
</organism>
<evidence type="ECO:0000256" key="5">
    <source>
        <dbReference type="ARBA" id="ARBA00022741"/>
    </source>
</evidence>
<keyword evidence="9" id="KW-0460">Magnesium</keyword>
<evidence type="ECO:0000256" key="11">
    <source>
        <dbReference type="ARBA" id="ARBA00023242"/>
    </source>
</evidence>
<evidence type="ECO:0000256" key="13">
    <source>
        <dbReference type="RuleBase" id="RU365058"/>
    </source>
</evidence>
<dbReference type="Gene3D" id="3.30.40.10">
    <property type="entry name" value="Zinc/RING finger domain, C3HC4 (zinc finger)"/>
    <property type="match status" value="1"/>
</dbReference>
<dbReference type="Proteomes" id="UP001314263">
    <property type="component" value="Unassembled WGS sequence"/>
</dbReference>
<dbReference type="GO" id="GO:0005664">
    <property type="term" value="C:nuclear origin of replication recognition complex"/>
    <property type="evidence" value="ECO:0007669"/>
    <property type="project" value="TreeGrafter"/>
</dbReference>
<dbReference type="InterPro" id="IPR001965">
    <property type="entry name" value="Znf_PHD"/>
</dbReference>
<dbReference type="InterPro" id="IPR003593">
    <property type="entry name" value="AAA+_ATPase"/>
</dbReference>
<dbReference type="InterPro" id="IPR019786">
    <property type="entry name" value="Zinc_finger_PHD-type_CS"/>
</dbReference>
<dbReference type="InterPro" id="IPR019787">
    <property type="entry name" value="Znf_PHD-finger"/>
</dbReference>
<feature type="domain" description="PHD-type" evidence="15">
    <location>
        <begin position="76"/>
        <end position="134"/>
    </location>
</feature>
<keyword evidence="8 13" id="KW-0067">ATP-binding</keyword>
<dbReference type="GO" id="GO:0033314">
    <property type="term" value="P:mitotic DNA replication checkpoint signaling"/>
    <property type="evidence" value="ECO:0007669"/>
    <property type="project" value="TreeGrafter"/>
</dbReference>